<feature type="non-terminal residue" evidence="1">
    <location>
        <position position="1"/>
    </location>
</feature>
<evidence type="ECO:0000313" key="1">
    <source>
        <dbReference type="EMBL" id="TKH09298.1"/>
    </source>
</evidence>
<dbReference type="Proteomes" id="UP000306037">
    <property type="component" value="Unassembled WGS sequence"/>
</dbReference>
<sequence length="42" mass="4797">RDAWKWGLEKGIIDGNSHPHGKVTEEILVHILQRCTNNGVFK</sequence>
<evidence type="ECO:0000313" key="2">
    <source>
        <dbReference type="Proteomes" id="UP000306037"/>
    </source>
</evidence>
<comment type="caution">
    <text evidence="1">The sequence shown here is derived from an EMBL/GenBank/DDBJ whole genome shotgun (WGS) entry which is preliminary data.</text>
</comment>
<accession>A0A4U2MEN0</accession>
<gene>
    <name evidence="1" type="ORF">FC694_28180</name>
</gene>
<name>A0A4U2MEN0_9BACI</name>
<proteinExistence type="predicted"/>
<protein>
    <submittedName>
        <fullName evidence="1">Lysozyme family protein</fullName>
    </submittedName>
</protein>
<reference evidence="1 2" key="1">
    <citation type="journal article" date="2019" name="Environ. Microbiol.">
        <title>An active ?-lactamase is a part of an orchestrated cell wall stress resistance network of Bacillus subtilis and related rhizosphere species.</title>
        <authorList>
            <person name="Bucher T."/>
            <person name="Keren-Paz A."/>
            <person name="Hausser J."/>
            <person name="Olender T."/>
            <person name="Cytryn E."/>
            <person name="Kolodkin-Gal I."/>
        </authorList>
    </citation>
    <scope>NUCLEOTIDE SEQUENCE [LARGE SCALE GENOMIC DNA]</scope>
    <source>
        <strain evidence="1 2">I71</strain>
    </source>
</reference>
<organism evidence="1 2">
    <name type="scientific">Bacillus wiedmannii</name>
    <dbReference type="NCBI Taxonomy" id="1890302"/>
    <lineage>
        <taxon>Bacteria</taxon>
        <taxon>Bacillati</taxon>
        <taxon>Bacillota</taxon>
        <taxon>Bacilli</taxon>
        <taxon>Bacillales</taxon>
        <taxon>Bacillaceae</taxon>
        <taxon>Bacillus</taxon>
        <taxon>Bacillus cereus group</taxon>
    </lineage>
</organism>
<dbReference type="AlphaFoldDB" id="A0A4U2MEN0"/>
<dbReference type="EMBL" id="SZOM01000370">
    <property type="protein sequence ID" value="TKH09298.1"/>
    <property type="molecule type" value="Genomic_DNA"/>
</dbReference>